<dbReference type="SUPFAM" id="SSF52440">
    <property type="entry name" value="PreATP-grasp domain"/>
    <property type="match status" value="2"/>
</dbReference>
<dbReference type="InterPro" id="IPR011761">
    <property type="entry name" value="ATP-grasp"/>
</dbReference>
<protein>
    <recommendedName>
        <fullName evidence="13 14">Multifunctional fusion protein</fullName>
    </recommendedName>
    <domain>
        <recommendedName>
            <fullName evidence="13">Diaminopimelate epimerase</fullName>
            <shortName evidence="13">DAP epimerase</shortName>
            <ecNumber evidence="13">5.1.1.7</ecNumber>
        </recommendedName>
        <alternativeName>
            <fullName evidence="13">PLP-independent amino acid racemase</fullName>
        </alternativeName>
    </domain>
    <domain>
        <recommendedName>
            <fullName evidence="14">Carbamoyl phosphate synthase large chain</fullName>
            <ecNumber evidence="14">6.3.4.16</ecNumber>
            <ecNumber evidence="14">6.3.5.5</ecNumber>
        </recommendedName>
        <alternativeName>
            <fullName evidence="14">Carbamoyl phosphate synthetase ammonia chain</fullName>
        </alternativeName>
    </domain>
</protein>
<feature type="binding site" evidence="14">
    <location>
        <position position="298"/>
    </location>
    <ligand>
        <name>Mg(2+)</name>
        <dbReference type="ChEBI" id="CHEBI:18420"/>
        <label>1</label>
    </ligand>
</feature>
<sequence length="1341" mass="145843">MPKDLSIRKVLMIGSGPIVIGQAAEFDYAGAQACRVLRREGIEVVLVNSNPATIMTDKALADEIYLEPLTVNTLRRIIEKEKPDSMLAGLGGQTGLTLAMKLHRDGFLEKHGVRLIGVNTEAIEKAEDRKLFKETMEAIGQPVIPSGIATTVEEAVRIAEEIGYPVIVRPAYTLGGAGGGSAPDEAELRRIAQNGLDLSPITQVLIERSVAGWKEIEFEVMRDQIGNVIAVCSMENVDPVGIHTGDSVVVAPALTLADKEYQMLRSASLNIISALGITGGCNCQFALNPDSFEYAVIEVNPRVSRSSALASKATGYPIAKVTTQIALGYTLDEIKNEVTGKTCACFEPALDYVVVKMPKWPFDKFPTASRRLGTQMKATGEVMSIAPSFEMALMKAVRGAEIGMDTLNRESGDPAPLAERLTRQDDHRLFTVFEALKAGIAPEEIHRITKIDLFFLWKIKNLADYEAEISSGLSDEQYLRGKHLGYTDAALRRLSGRGDLPALPFSYRMVDTCAAEFDAETPYFYATCDEFCESRAMERSGRPVMMVLGSGPIRIGQGIEFDYSSVHCVWTLREMGYDVVIVNNNPETVSTDYDTADRLYFEPLTEEDVMHIVDVEKPAGVVVAFGGQTAIRLANALDRRGIRILGTSADGIDLAEDRSRFDALLEKFGIRRPKGESVLTLEEAFAAVERLGFPVLLRPSYVIGGQNMTIARRREDVETYMSRILAHGIENPVLIDQYMPGTELEVDVISDGTDVLIPGIMQHVERAGVHSGDSIAVYPPFTLDDRMMDTVVKASEKLALALGTKGLVNIQYLVFHGELYVIEVNPRASRTVPYISKVTGVPMVDLAAKVMLDHPLRSLGFGTGLRTPPPYCAVKVPVFSFEKLTDANAYLGPEMKSTGEVLGIGKNVSEALLKGLAAAGLRLPDGEHQVGVFLSVAEYDYPEVIDIARRFHDLHCRLFATEGTAETIAQLGIPVTTVRGIRESDHAFDLLTGGDVQYIIYTGALLDDTIQDYIALQRKALSLGIPCLTSLDTARALADIILSRYTELNTELVDLNHMRASRQKLSFVKMQASGNDYIIVDCLKEMISCPESLCVRLCEAHFGAGAEGMALIEPSAHADAAMKLFNRDGTVGEAGGNAIRCVAKYLADSGFVTGPEVFVETDSGLRTLTVDTSFGQVQSVSVEMGRVDFSPAAVPCLLDCEKAVSIPAMIGDRTWNITCLSVGNPHCVVFTDDVDLLDLEKLGPVFEHAPIFPNRVNTEFVRVVNAVTLRMRCFERGSGETMACGTGACAAVAAAVENGLCRPDAEIQVQVPGGNLYVRCSNGAVTLRGKVARVYEAAVEY</sequence>
<feature type="binding site" evidence="13">
    <location>
        <position position="1075"/>
    </location>
    <ligand>
        <name>substrate</name>
    </ligand>
</feature>
<keyword evidence="4 14" id="KW-0436">Ligase</keyword>
<evidence type="ECO:0000256" key="12">
    <source>
        <dbReference type="ARBA" id="ARBA00048816"/>
    </source>
</evidence>
<dbReference type="GO" id="GO:0044205">
    <property type="term" value="P:'de novo' UMP biosynthetic process"/>
    <property type="evidence" value="ECO:0007669"/>
    <property type="project" value="UniProtKB-UniRule"/>
</dbReference>
<dbReference type="UniPathway" id="UPA00068">
    <property type="reaction ID" value="UER00171"/>
</dbReference>
<dbReference type="EC" id="6.3.4.16" evidence="14"/>
<dbReference type="NCBIfam" id="NF009455">
    <property type="entry name" value="PRK12815.1"/>
    <property type="match status" value="1"/>
</dbReference>
<evidence type="ECO:0000256" key="14">
    <source>
        <dbReference type="HAMAP-Rule" id="MF_01210"/>
    </source>
</evidence>
<evidence type="ECO:0000259" key="16">
    <source>
        <dbReference type="PROSITE" id="PS51855"/>
    </source>
</evidence>
<feature type="binding site" evidence="14">
    <location>
        <position position="298"/>
    </location>
    <ligand>
        <name>Mg(2+)</name>
        <dbReference type="ChEBI" id="CHEBI:18420"/>
        <label>2</label>
    </ligand>
</feature>
<evidence type="ECO:0000256" key="9">
    <source>
        <dbReference type="ARBA" id="ARBA00022840"/>
    </source>
</evidence>
<dbReference type="FunFam" id="3.30.470.20:FF:000026">
    <property type="entry name" value="Carbamoyl-phosphate synthase large chain"/>
    <property type="match status" value="1"/>
</dbReference>
<dbReference type="InterPro" id="IPR005483">
    <property type="entry name" value="CPSase_dom"/>
</dbReference>
<dbReference type="InterPro" id="IPR036914">
    <property type="entry name" value="MGS-like_dom_sf"/>
</dbReference>
<accession>W0FNM7</accession>
<proteinExistence type="inferred from homology"/>
<keyword evidence="6" id="KW-0479">Metal-binding</keyword>
<reference evidence="17" key="1">
    <citation type="journal article" date="2013" name="PLoS ONE">
        <title>Metagenomic insights into the carbohydrate-active enzymes carried by the microorganisms adhering to solid digesta in the rumen of cows.</title>
        <authorList>
            <person name="Wang L."/>
            <person name="Hatem A."/>
            <person name="Catalyurek U.V."/>
            <person name="Morrison M."/>
            <person name="Yu Z."/>
        </authorList>
    </citation>
    <scope>NUCLEOTIDE SEQUENCE</scope>
</reference>
<feature type="binding site" evidence="14">
    <location>
        <position position="768"/>
    </location>
    <ligand>
        <name>ATP</name>
        <dbReference type="ChEBI" id="CHEBI:30616"/>
        <label>2</label>
    </ligand>
</feature>
<keyword evidence="13" id="KW-0413">Isomerase</keyword>
<keyword evidence="13" id="KW-0963">Cytoplasm</keyword>
<feature type="binding site" evidence="14">
    <location>
        <position position="129"/>
    </location>
    <ligand>
        <name>ATP</name>
        <dbReference type="ChEBI" id="CHEBI:30616"/>
        <label>1</label>
    </ligand>
</feature>
<dbReference type="UniPathway" id="UPA00070">
    <property type="reaction ID" value="UER00115"/>
</dbReference>
<feature type="binding site" evidence="14">
    <location>
        <position position="215"/>
    </location>
    <ligand>
        <name>ATP</name>
        <dbReference type="ChEBI" id="CHEBI:30616"/>
        <label>1</label>
    </ligand>
</feature>
<comment type="cofactor">
    <cofactor evidence="14">
        <name>Mg(2+)</name>
        <dbReference type="ChEBI" id="CHEBI:18420"/>
    </cofactor>
    <cofactor evidence="14">
        <name>Mn(2+)</name>
        <dbReference type="ChEBI" id="CHEBI:29035"/>
    </cofactor>
    <text evidence="14">Binds 4 Mg(2+) or Mn(2+) ions per subunit.</text>
</comment>
<feature type="binding site" evidence="14">
    <location>
        <position position="284"/>
    </location>
    <ligand>
        <name>ATP</name>
        <dbReference type="ChEBI" id="CHEBI:30616"/>
        <label>1</label>
    </ligand>
</feature>
<dbReference type="NCBIfam" id="NF003671">
    <property type="entry name" value="PRK05294.1"/>
    <property type="match status" value="1"/>
</dbReference>
<feature type="binding site" evidence="14">
    <location>
        <position position="743"/>
    </location>
    <ligand>
        <name>ATP</name>
        <dbReference type="ChEBI" id="CHEBI:30616"/>
        <label>2</label>
    </ligand>
</feature>
<feature type="binding site" evidence="14">
    <location>
        <position position="210"/>
    </location>
    <ligand>
        <name>ATP</name>
        <dbReference type="ChEBI" id="CHEBI:30616"/>
        <label>1</label>
    </ligand>
</feature>
<feature type="binding site" evidence="13">
    <location>
        <position position="1257"/>
    </location>
    <ligand>
        <name>substrate</name>
    </ligand>
</feature>
<feature type="binding site" evidence="14">
    <location>
        <position position="771"/>
    </location>
    <ligand>
        <name>ATP</name>
        <dbReference type="ChEBI" id="CHEBI:30616"/>
        <label>2</label>
    </ligand>
</feature>
<feature type="domain" description="ATP-grasp" evidence="15">
    <location>
        <begin position="133"/>
        <end position="327"/>
    </location>
</feature>
<comment type="similarity">
    <text evidence="2 14">Belongs to the CarB family.</text>
</comment>
<feature type="binding site" evidence="14">
    <location>
        <position position="737"/>
    </location>
    <ligand>
        <name>ATP</name>
        <dbReference type="ChEBI" id="CHEBI:30616"/>
        <label>2</label>
    </ligand>
</feature>
<feature type="binding site" evidence="14">
    <location>
        <position position="769"/>
    </location>
    <ligand>
        <name>ATP</name>
        <dbReference type="ChEBI" id="CHEBI:30616"/>
        <label>2</label>
    </ligand>
</feature>
<dbReference type="SUPFAM" id="SSF54506">
    <property type="entry name" value="Diaminopimelate epimerase-like"/>
    <property type="match status" value="2"/>
</dbReference>
<feature type="binding site" evidence="14">
    <location>
        <position position="811"/>
    </location>
    <ligand>
        <name>Mg(2+)</name>
        <dbReference type="ChEBI" id="CHEBI:18420"/>
        <label>3</label>
    </ligand>
</feature>
<dbReference type="FunFam" id="3.40.50.20:FF:000001">
    <property type="entry name" value="Carbamoyl-phosphate synthase large chain"/>
    <property type="match status" value="1"/>
</dbReference>
<dbReference type="InterPro" id="IPR005480">
    <property type="entry name" value="CPSase_lsu_oligo"/>
</dbReference>
<keyword evidence="8 14" id="KW-0547">Nucleotide-binding</keyword>
<evidence type="ECO:0000256" key="2">
    <source>
        <dbReference type="ARBA" id="ARBA00009799"/>
    </source>
</evidence>
<feature type="site" description="Could be important to modulate the pK values of the two catalytic cysteine residues" evidence="13">
    <location>
        <position position="1226"/>
    </location>
</feature>
<organism evidence="17">
    <name type="scientific">uncultured bacterium Contig29</name>
    <dbReference type="NCBI Taxonomy" id="1393550"/>
    <lineage>
        <taxon>Bacteria</taxon>
        <taxon>environmental samples</taxon>
    </lineage>
</organism>
<dbReference type="InterPro" id="IPR011607">
    <property type="entry name" value="MGS-like_dom"/>
</dbReference>
<dbReference type="InterPro" id="IPR005479">
    <property type="entry name" value="CPAse_ATP-bd"/>
</dbReference>
<comment type="function">
    <text evidence="14">Large subunit of the glutamine-dependent carbamoyl phosphate synthetase (CPSase). CPSase catalyzes the formation of carbamoyl phosphate from the ammonia moiety of glutamine, carbonate, and phosphate donated by ATP, constituting the first step of 2 biosynthetic pathways, one leading to arginine and/or urea and the other to pyrimidine nucleotides. The large subunit (synthetase) binds the substrates ammonia (free or transferred from glutamine from the small subunit), hydrogencarbonate and ATP and carries out an ATP-coupled ligase reaction, activating hydrogencarbonate by forming carboxy phosphate which reacts with ammonia to form carbamoyl phosphate.</text>
</comment>
<evidence type="ECO:0000256" key="6">
    <source>
        <dbReference type="ARBA" id="ARBA00022723"/>
    </source>
</evidence>
<dbReference type="PROSITE" id="PS00867">
    <property type="entry name" value="CPSASE_2"/>
    <property type="match status" value="2"/>
</dbReference>
<feature type="binding site" evidence="14">
    <location>
        <position position="300"/>
    </location>
    <ligand>
        <name>Mg(2+)</name>
        <dbReference type="ChEBI" id="CHEBI:18420"/>
        <label>2</label>
    </ligand>
</feature>
<dbReference type="Gene3D" id="3.40.50.1380">
    <property type="entry name" value="Methylglyoxal synthase-like domain"/>
    <property type="match status" value="1"/>
</dbReference>
<dbReference type="EC" id="5.1.1.7" evidence="13"/>
<evidence type="ECO:0000313" key="17">
    <source>
        <dbReference type="EMBL" id="AHF24392.1"/>
    </source>
</evidence>
<dbReference type="GO" id="GO:0006526">
    <property type="term" value="P:L-arginine biosynthetic process"/>
    <property type="evidence" value="ECO:0007669"/>
    <property type="project" value="UniProtKB-UniRule"/>
</dbReference>
<keyword evidence="3 14" id="KW-0055">Arginine biosynthesis</keyword>
<dbReference type="Gene3D" id="3.40.50.20">
    <property type="match status" value="2"/>
</dbReference>
<comment type="function">
    <text evidence="13">Catalyzes the stereoinversion of LL-2,6-diaminopimelate (L,L-DAP) to meso-diaminopimelate (meso-DAP), a precursor of L-lysine and an essential component of the bacterial peptidoglycan.</text>
</comment>
<comment type="subcellular location">
    <subcellularLocation>
        <location evidence="13">Cytoplasm</location>
    </subcellularLocation>
</comment>
<dbReference type="NCBIfam" id="TIGR01369">
    <property type="entry name" value="CPSaseII_lrg"/>
    <property type="match status" value="1"/>
</dbReference>
<feature type="binding site" evidence="14">
    <location>
        <position position="823"/>
    </location>
    <ligand>
        <name>Mg(2+)</name>
        <dbReference type="ChEBI" id="CHEBI:18420"/>
        <label>4</label>
    </ligand>
</feature>
<evidence type="ECO:0000259" key="15">
    <source>
        <dbReference type="PROSITE" id="PS50975"/>
    </source>
</evidence>
<comment type="pathway">
    <text evidence="14">Pyrimidine metabolism; UMP biosynthesis via de novo pathway; (S)-dihydroorotate from bicarbonate: step 1/3.</text>
</comment>
<dbReference type="SUPFAM" id="SSF52335">
    <property type="entry name" value="Methylglyoxal synthase-like"/>
    <property type="match status" value="1"/>
</dbReference>
<dbReference type="SMART" id="SM01096">
    <property type="entry name" value="CPSase_L_D3"/>
    <property type="match status" value="1"/>
</dbReference>
<evidence type="ECO:0000256" key="5">
    <source>
        <dbReference type="ARBA" id="ARBA00022605"/>
    </source>
</evidence>
<keyword evidence="14" id="KW-0665">Pyrimidine biosynthesis</keyword>
<feature type="binding site" evidence="14">
    <location>
        <position position="825"/>
    </location>
    <ligand>
        <name>Mn(2+)</name>
        <dbReference type="ChEBI" id="CHEBI:29035"/>
        <label>4</label>
    </ligand>
</feature>
<feature type="binding site" evidence="14">
    <location>
        <position position="811"/>
    </location>
    <ligand>
        <name>Mn(2+)</name>
        <dbReference type="ChEBI" id="CHEBI:29035"/>
        <label>3</label>
    </ligand>
</feature>
<feature type="binding site" evidence="13">
    <location>
        <position position="1224"/>
    </location>
    <ligand>
        <name>substrate</name>
    </ligand>
</feature>
<feature type="domain" description="ATP-grasp" evidence="15">
    <location>
        <begin position="662"/>
        <end position="852"/>
    </location>
</feature>
<dbReference type="GO" id="GO:0005737">
    <property type="term" value="C:cytoplasm"/>
    <property type="evidence" value="ECO:0007669"/>
    <property type="project" value="UniProtKB-SubCell"/>
</dbReference>
<dbReference type="Pfam" id="PF01678">
    <property type="entry name" value="DAP_epimerase"/>
    <property type="match status" value="2"/>
</dbReference>
<feature type="binding site" evidence="14">
    <location>
        <position position="284"/>
    </location>
    <ligand>
        <name>Mn(2+)</name>
        <dbReference type="ChEBI" id="CHEBI:29035"/>
        <label>1</label>
    </ligand>
</feature>
<evidence type="ECO:0000256" key="3">
    <source>
        <dbReference type="ARBA" id="ARBA00022571"/>
    </source>
</evidence>
<dbReference type="UniPathway" id="UPA00034">
    <property type="reaction ID" value="UER00025"/>
</dbReference>
<feature type="binding site" evidence="14">
    <location>
        <position position="243"/>
    </location>
    <ligand>
        <name>ATP</name>
        <dbReference type="ChEBI" id="CHEBI:30616"/>
        <label>1</label>
    </ligand>
</feature>
<comment type="catalytic activity">
    <reaction evidence="12 14">
        <text>hydrogencarbonate + L-glutamine + 2 ATP + H2O = carbamoyl phosphate + L-glutamate + 2 ADP + phosphate + 2 H(+)</text>
        <dbReference type="Rhea" id="RHEA:18633"/>
        <dbReference type="ChEBI" id="CHEBI:15377"/>
        <dbReference type="ChEBI" id="CHEBI:15378"/>
        <dbReference type="ChEBI" id="CHEBI:17544"/>
        <dbReference type="ChEBI" id="CHEBI:29985"/>
        <dbReference type="ChEBI" id="CHEBI:30616"/>
        <dbReference type="ChEBI" id="CHEBI:43474"/>
        <dbReference type="ChEBI" id="CHEBI:58228"/>
        <dbReference type="ChEBI" id="CHEBI:58359"/>
        <dbReference type="ChEBI" id="CHEBI:456216"/>
        <dbReference type="EC" id="6.3.5.5"/>
    </reaction>
</comment>
<feature type="binding site" evidence="14">
    <location>
        <position position="300"/>
    </location>
    <ligand>
        <name>Mn(2+)</name>
        <dbReference type="ChEBI" id="CHEBI:29035"/>
        <label>2</label>
    </ligand>
</feature>
<dbReference type="NCBIfam" id="TIGR00652">
    <property type="entry name" value="DapF"/>
    <property type="match status" value="1"/>
</dbReference>
<feature type="binding site" evidence="13">
    <location>
        <begin position="1136"/>
        <end position="1137"/>
    </location>
    <ligand>
        <name>substrate</name>
    </ligand>
</feature>
<dbReference type="PRINTS" id="PR00098">
    <property type="entry name" value="CPSASE"/>
</dbReference>
<dbReference type="PROSITE" id="PS51855">
    <property type="entry name" value="MGS"/>
    <property type="match status" value="1"/>
</dbReference>
<feature type="binding site" evidence="14">
    <location>
        <position position="823"/>
    </location>
    <ligand>
        <name>ATP</name>
        <dbReference type="ChEBI" id="CHEBI:30616"/>
        <label>2</label>
    </ligand>
</feature>
<dbReference type="Pfam" id="PF02142">
    <property type="entry name" value="MGS"/>
    <property type="match status" value="1"/>
</dbReference>
<dbReference type="InterPro" id="IPR058047">
    <property type="entry name" value="CPSase_preATP-grasp"/>
</dbReference>
<dbReference type="InterPro" id="IPR036897">
    <property type="entry name" value="CarbamoylP_synth_lsu_oligo_sf"/>
</dbReference>
<feature type="binding site" evidence="14">
    <location>
        <position position="175"/>
    </location>
    <ligand>
        <name>ATP</name>
        <dbReference type="ChEBI" id="CHEBI:30616"/>
        <label>1</label>
    </ligand>
</feature>
<comment type="subunit">
    <text evidence="13">Homodimer.</text>
</comment>
<dbReference type="SUPFAM" id="SSF56059">
    <property type="entry name" value="Glutathione synthetase ATP-binding domain-like"/>
    <property type="match status" value="2"/>
</dbReference>
<comment type="domain">
    <text evidence="14">The large subunit is composed of 2 ATP-grasp domains that are involved in binding the 2 ATP molecules needed for carbamoyl phosphate synthesis. The N-terminal ATP-grasp domain (referred to as the carboxyphosphate synthetic component) catalyzes the ATP-dependent phosphorylation of hydrogencarbonate to carboxyphosphate and the subsequent nucleophilic attack by ammonia to form a carbamate intermediate. The C-terminal ATP-grasp domain (referred to as the carbamoyl phosphate synthetic component) then catalyzes the phosphorylation of carbamate with the second ATP to form the end product carbamoyl phosphate. The reactive and unstable enzyme intermediates are sequentially channeled from one active site to the next through the interior of the protein over a distance of at least 96 A.</text>
</comment>
<evidence type="ECO:0000256" key="11">
    <source>
        <dbReference type="ARBA" id="ARBA00047359"/>
    </source>
</evidence>
<comment type="pathway">
    <text evidence="13">Amino-acid biosynthesis; L-lysine biosynthesis via DAP pathway; DL-2,6-diaminopimelate from LL-2,6-diaminopimelate: step 1/1.</text>
</comment>
<keyword evidence="13" id="KW-0457">Lysine biosynthesis</keyword>
<comment type="catalytic activity">
    <reaction evidence="13">
        <text>(2S,6S)-2,6-diaminopimelate = meso-2,6-diaminopimelate</text>
        <dbReference type="Rhea" id="RHEA:15393"/>
        <dbReference type="ChEBI" id="CHEBI:57609"/>
        <dbReference type="ChEBI" id="CHEBI:57791"/>
        <dbReference type="EC" id="5.1.1.7"/>
    </reaction>
</comment>
<comment type="pathway">
    <text evidence="1 14">Amino-acid biosynthesis; L-arginine biosynthesis; carbamoyl phosphate from bicarbonate: step 1/1.</text>
</comment>
<dbReference type="Pfam" id="PF25596">
    <property type="entry name" value="CPSase_L_D1"/>
    <property type="match status" value="2"/>
</dbReference>
<name>W0FNM7_9BACT</name>
<feature type="site" description="Could be important to modulate the pK values of the two catalytic cysteine residues" evidence="13">
    <location>
        <position position="1275"/>
    </location>
</feature>
<dbReference type="Gene3D" id="3.30.1490.20">
    <property type="entry name" value="ATP-grasp fold, A domain"/>
    <property type="match status" value="1"/>
</dbReference>
<feature type="binding site" evidence="14">
    <location>
        <position position="811"/>
    </location>
    <ligand>
        <name>ATP</name>
        <dbReference type="ChEBI" id="CHEBI:30616"/>
        <label>2</label>
    </ligand>
</feature>
<comment type="subunit">
    <text evidence="14">Composed of two chains; the small (or glutamine) chain promotes the hydrolysis of glutamine to ammonia, which is used by the large (or ammonia) chain to synthesize carbamoyl phosphate. Tetramer of heterodimers (alpha,beta)4.</text>
</comment>
<feature type="binding site" evidence="14">
    <location>
        <position position="823"/>
    </location>
    <ligand>
        <name>Mn(2+)</name>
        <dbReference type="ChEBI" id="CHEBI:29035"/>
        <label>3</label>
    </ligand>
</feature>
<evidence type="ECO:0000256" key="13">
    <source>
        <dbReference type="HAMAP-Rule" id="MF_00197"/>
    </source>
</evidence>
<feature type="binding site" evidence="14">
    <location>
        <position position="208"/>
    </location>
    <ligand>
        <name>ATP</name>
        <dbReference type="ChEBI" id="CHEBI:30616"/>
        <label>1</label>
    </ligand>
</feature>
<dbReference type="Gene3D" id="3.30.470.20">
    <property type="entry name" value="ATP-grasp fold, B domain"/>
    <property type="match status" value="2"/>
</dbReference>
<keyword evidence="9 14" id="KW-0067">ATP-binding</keyword>
<keyword evidence="10" id="KW-0464">Manganese</keyword>
<feature type="binding site" evidence="14">
    <location>
        <position position="242"/>
    </location>
    <ligand>
        <name>ATP</name>
        <dbReference type="ChEBI" id="CHEBI:30616"/>
        <label>1</label>
    </ligand>
</feature>
<evidence type="ECO:0000256" key="10">
    <source>
        <dbReference type="ARBA" id="ARBA00023211"/>
    </source>
</evidence>
<keyword evidence="7 14" id="KW-0677">Repeat</keyword>
<dbReference type="PROSITE" id="PS50975">
    <property type="entry name" value="ATP_GRASP"/>
    <property type="match status" value="2"/>
</dbReference>
<feature type="binding site" evidence="14">
    <location>
        <position position="169"/>
    </location>
    <ligand>
        <name>ATP</name>
        <dbReference type="ChEBI" id="CHEBI:30616"/>
        <label>1</label>
    </ligand>
</feature>
<feature type="binding site" evidence="14">
    <location>
        <position position="241"/>
    </location>
    <ligand>
        <name>ATP</name>
        <dbReference type="ChEBI" id="CHEBI:30616"/>
        <label>1</label>
    </ligand>
</feature>
<dbReference type="PANTHER" id="PTHR11405">
    <property type="entry name" value="CARBAMOYLTRANSFERASE FAMILY MEMBER"/>
    <property type="match status" value="1"/>
</dbReference>
<feature type="binding site" evidence="14">
    <location>
        <position position="698"/>
    </location>
    <ligand>
        <name>ATP</name>
        <dbReference type="ChEBI" id="CHEBI:30616"/>
        <label>2</label>
    </ligand>
</feature>
<feature type="binding site" evidence="14">
    <location>
        <position position="298"/>
    </location>
    <ligand>
        <name>Mn(2+)</name>
        <dbReference type="ChEBI" id="CHEBI:29035"/>
        <label>1</label>
    </ligand>
</feature>
<feature type="binding site" evidence="14">
    <location>
        <position position="284"/>
    </location>
    <ligand>
        <name>Mg(2+)</name>
        <dbReference type="ChEBI" id="CHEBI:18420"/>
        <label>1</label>
    </ligand>
</feature>
<gene>
    <name evidence="13" type="primary">dapF</name>
    <name evidence="14" type="synonym">carB</name>
</gene>
<dbReference type="InterPro" id="IPR006275">
    <property type="entry name" value="CPSase_lsu"/>
</dbReference>
<dbReference type="SUPFAM" id="SSF48108">
    <property type="entry name" value="Carbamoyl phosphate synthetase, large subunit connection domain"/>
    <property type="match status" value="1"/>
</dbReference>
<comment type="caution">
    <text evidence="13">Lacks conserved residue(s) required for the propagation of feature annotation.</text>
</comment>
<dbReference type="GO" id="GO:0004087">
    <property type="term" value="F:carbamoyl-phosphate synthase (ammonia) activity"/>
    <property type="evidence" value="ECO:0007669"/>
    <property type="project" value="UniProtKB-EC"/>
</dbReference>
<feature type="region of interest" description="Allosteric domain" evidence="14">
    <location>
        <begin position="921"/>
        <end position="1341"/>
    </location>
</feature>
<keyword evidence="5 13" id="KW-0028">Amino-acid biosynthesis</keyword>
<evidence type="ECO:0000256" key="4">
    <source>
        <dbReference type="ARBA" id="ARBA00022598"/>
    </source>
</evidence>
<dbReference type="HAMAP" id="MF_00197">
    <property type="entry name" value="DAP_epimerase"/>
    <property type="match status" value="1"/>
</dbReference>
<dbReference type="GO" id="GO:0004088">
    <property type="term" value="F:carbamoyl-phosphate synthase (glutamine-hydrolyzing) activity"/>
    <property type="evidence" value="ECO:0007669"/>
    <property type="project" value="UniProtKB-UniRule"/>
</dbReference>
<feature type="binding site" evidence="14">
    <location>
        <position position="823"/>
    </location>
    <ligand>
        <name>Mn(2+)</name>
        <dbReference type="ChEBI" id="CHEBI:29035"/>
        <label>4</label>
    </ligand>
</feature>
<dbReference type="PANTHER" id="PTHR11405:SF53">
    <property type="entry name" value="CARBAMOYL-PHOSPHATE SYNTHASE [AMMONIA], MITOCHONDRIAL"/>
    <property type="match status" value="1"/>
</dbReference>
<feature type="binding site" evidence="14">
    <location>
        <position position="298"/>
    </location>
    <ligand>
        <name>ATP</name>
        <dbReference type="ChEBI" id="CHEBI:30616"/>
        <label>1</label>
    </ligand>
</feature>
<feature type="active site" description="Proton acceptor" evidence="13">
    <location>
        <position position="1284"/>
    </location>
</feature>
<feature type="binding site" evidence="13">
    <location>
        <position position="1126"/>
    </location>
    <ligand>
        <name>substrate</name>
    </ligand>
</feature>
<feature type="binding site" evidence="14">
    <location>
        <position position="770"/>
    </location>
    <ligand>
        <name>ATP</name>
        <dbReference type="ChEBI" id="CHEBI:30616"/>
        <label>2</label>
    </ligand>
</feature>
<feature type="region of interest" description="Carboxyphosphate synthetic domain" evidence="14">
    <location>
        <begin position="1"/>
        <end position="401"/>
    </location>
</feature>
<dbReference type="Gene3D" id="1.10.1030.10">
    <property type="entry name" value="Carbamoyl-phosphate synthetase, large subunit oligomerisation domain"/>
    <property type="match status" value="1"/>
</dbReference>
<dbReference type="EC" id="6.3.5.5" evidence="14"/>
<dbReference type="GO" id="GO:0046872">
    <property type="term" value="F:metal ion binding"/>
    <property type="evidence" value="ECO:0007669"/>
    <property type="project" value="UniProtKB-KW"/>
</dbReference>
<dbReference type="Pfam" id="PF02787">
    <property type="entry name" value="CPSase_L_D3"/>
    <property type="match status" value="1"/>
</dbReference>
<dbReference type="HAMAP" id="MF_01210_B">
    <property type="entry name" value="CPSase_L_chain_B"/>
    <property type="match status" value="1"/>
</dbReference>
<comment type="similarity">
    <text evidence="13">Belongs to the diaminopimelate epimerase family.</text>
</comment>
<dbReference type="FunFam" id="3.40.50.20:FF:000002">
    <property type="entry name" value="Carbamoyl-phosphate synthase large chain"/>
    <property type="match status" value="1"/>
</dbReference>
<dbReference type="InterPro" id="IPR016185">
    <property type="entry name" value="PreATP-grasp_dom_sf"/>
</dbReference>
<dbReference type="GO" id="GO:0009089">
    <property type="term" value="P:lysine biosynthetic process via diaminopimelate"/>
    <property type="evidence" value="ECO:0007669"/>
    <property type="project" value="UniProtKB-UniRule"/>
</dbReference>
<evidence type="ECO:0000256" key="7">
    <source>
        <dbReference type="ARBA" id="ARBA00022737"/>
    </source>
</evidence>
<feature type="domain" description="MGS-like" evidence="16">
    <location>
        <begin position="921"/>
        <end position="1062"/>
    </location>
</feature>
<feature type="binding site" evidence="13">
    <location>
        <begin position="1285"/>
        <end position="1286"/>
    </location>
    <ligand>
        <name>substrate</name>
    </ligand>
</feature>
<dbReference type="SMART" id="SM00851">
    <property type="entry name" value="MGS"/>
    <property type="match status" value="1"/>
</dbReference>
<evidence type="ECO:0000256" key="8">
    <source>
        <dbReference type="ARBA" id="ARBA00022741"/>
    </source>
</evidence>
<dbReference type="GO" id="GO:0006541">
    <property type="term" value="P:glutamine metabolic process"/>
    <property type="evidence" value="ECO:0007669"/>
    <property type="project" value="TreeGrafter"/>
</dbReference>
<dbReference type="Pfam" id="PF02786">
    <property type="entry name" value="CPSase_L_D2"/>
    <property type="match status" value="2"/>
</dbReference>
<dbReference type="InterPro" id="IPR001653">
    <property type="entry name" value="DAP_epimerase_DapF"/>
</dbReference>
<dbReference type="GO" id="GO:0005524">
    <property type="term" value="F:ATP binding"/>
    <property type="evidence" value="ECO:0007669"/>
    <property type="project" value="UniProtKB-UniRule"/>
</dbReference>
<dbReference type="PROSITE" id="PS00866">
    <property type="entry name" value="CPSASE_1"/>
    <property type="match status" value="1"/>
</dbReference>
<feature type="binding site" evidence="14">
    <location>
        <position position="176"/>
    </location>
    <ligand>
        <name>ATP</name>
        <dbReference type="ChEBI" id="CHEBI:30616"/>
        <label>1</label>
    </ligand>
</feature>
<dbReference type="InterPro" id="IPR013815">
    <property type="entry name" value="ATP_grasp_subdomain_1"/>
</dbReference>
<dbReference type="FunFam" id="3.30.470.20:FF:000001">
    <property type="entry name" value="Carbamoyl-phosphate synthase large chain"/>
    <property type="match status" value="1"/>
</dbReference>
<comment type="catalytic activity">
    <reaction evidence="11 14">
        <text>hydrogencarbonate + NH4(+) + 2 ATP = carbamoyl phosphate + 2 ADP + phosphate + 2 H(+)</text>
        <dbReference type="Rhea" id="RHEA:18029"/>
        <dbReference type="ChEBI" id="CHEBI:15378"/>
        <dbReference type="ChEBI" id="CHEBI:17544"/>
        <dbReference type="ChEBI" id="CHEBI:28938"/>
        <dbReference type="ChEBI" id="CHEBI:30616"/>
        <dbReference type="ChEBI" id="CHEBI:43474"/>
        <dbReference type="ChEBI" id="CHEBI:58228"/>
        <dbReference type="ChEBI" id="CHEBI:456216"/>
        <dbReference type="EC" id="6.3.4.16"/>
    </reaction>
</comment>
<feature type="binding site" evidence="14">
    <location>
        <position position="825"/>
    </location>
    <ligand>
        <name>Mg(2+)</name>
        <dbReference type="ChEBI" id="CHEBI:18420"/>
        <label>4</label>
    </ligand>
</feature>
<feature type="binding site" evidence="13">
    <location>
        <begin position="1275"/>
        <end position="1276"/>
    </location>
    <ligand>
        <name>substrate</name>
    </ligand>
</feature>
<evidence type="ECO:0000256" key="1">
    <source>
        <dbReference type="ARBA" id="ARBA00005077"/>
    </source>
</evidence>
<dbReference type="EMBL" id="KC246792">
    <property type="protein sequence ID" value="AHF24392.1"/>
    <property type="molecule type" value="Genomic_DNA"/>
</dbReference>
<feature type="binding site" evidence="14">
    <location>
        <position position="298"/>
    </location>
    <ligand>
        <name>Mn(2+)</name>
        <dbReference type="ChEBI" id="CHEBI:29035"/>
        <label>2</label>
    </ligand>
</feature>
<feature type="binding site" evidence="14">
    <location>
        <position position="823"/>
    </location>
    <ligand>
        <name>Mg(2+)</name>
        <dbReference type="ChEBI" id="CHEBI:18420"/>
        <label>3</label>
    </ligand>
</feature>
<dbReference type="GO" id="GO:0008837">
    <property type="term" value="F:diaminopimelate epimerase activity"/>
    <property type="evidence" value="ECO:0007669"/>
    <property type="project" value="UniProtKB-UniRule"/>
</dbReference>
<dbReference type="Gene3D" id="3.10.310.10">
    <property type="entry name" value="Diaminopimelate Epimerase, Chain A, domain 1"/>
    <property type="match status" value="2"/>
</dbReference>